<dbReference type="RefSeq" id="WP_004038946.1">
    <property type="nucleotide sequence ID" value="NZ_CM001555.1"/>
</dbReference>
<sequence>MSGIFGVLLILIFIFGLFVLVVLRALKTKTENLPPSPDNTKKSEKSLDQETRNVQKATNNVIPHPPSSTHRTTSAAVQDARRSGTQISQKNVLFWAGMHTPITLCGYTINDPLTYWSHGSVSPDEASCLDTTLPSGRSYDPDTPPLPYWPRYSQITPDQRARYLSWLSTGKNKDLDEIGYAFLYFYGLERRVLIDGQDHDLIVPEVRRLLDRFRTSSSFNSYLGGFLAYLAAIRLEILTERELNEYFPYMAELTEVGTMVALAWYAQKEKPLPWQLAYSVSHHFSGTALPSVVKKEISYLERLFQARYLSHLEGGLCAVPAKSPYKLEYHPASPSLLASLSSTRGVANLSCLIPNPLGRKKQFSTLFTLWEGCVMEIKPFLTQISKSSGTMTRQAYACLPEELRLTISHPDQDSWDRLFKEHREENPWARVPVSTLASVVEIEKRDRLTPTQSRDLSQTAHDGGYMLLPDPRHAGSGYQWEENLVLLPLPADDAETLSPSFPSYALMLELGIGIAASDGRVDTEERAHLHTYFGETLTLTPFEHQCLEALEDLYLQNPPSLTRLGKRLKEGLEPETRLSVAQYLVAIARADGDVDPREKKNLDRIFKAMEVEEGYLQWLLARAGSMDPANAPVVVRSGTISTGGEPIPMPAAEATPSFAIDKGAVARILDETREVSQILGDVFAKEETECGDFVLDREETPEDISVQVMSSSGHGMEGLQPRYVLVLEELLTAEIWTKDEFVHLVQCHHCMPQATLEAINVWAETELGDFLLEDEDESIRVYRNLISS</sequence>
<dbReference type="InterPro" id="IPR025266">
    <property type="entry name" value="TerB_N"/>
</dbReference>
<dbReference type="OrthoDB" id="112148at2157"/>
<feature type="transmembrane region" description="Helical" evidence="2">
    <location>
        <begin position="217"/>
        <end position="235"/>
    </location>
</feature>
<organism evidence="6 7">
    <name type="scientific">Methanofollis liminatans DSM 4140</name>
    <dbReference type="NCBI Taxonomy" id="28892"/>
    <lineage>
        <taxon>Archaea</taxon>
        <taxon>Methanobacteriati</taxon>
        <taxon>Methanobacteriota</taxon>
        <taxon>Stenosarchaea group</taxon>
        <taxon>Methanomicrobia</taxon>
        <taxon>Methanomicrobiales</taxon>
        <taxon>Methanomicrobiaceae</taxon>
        <taxon>Methanofollis</taxon>
    </lineage>
</organism>
<feature type="domain" description="TerB-C" evidence="5">
    <location>
        <begin position="653"/>
        <end position="786"/>
    </location>
</feature>
<reference evidence="6 7" key="1">
    <citation type="submission" date="2011-08" db="EMBL/GenBank/DDBJ databases">
        <title>The complete genome of Methanofollis liminatans DSM 4140.</title>
        <authorList>
            <consortium name="US DOE Joint Genome Institute (JGI-PGF)"/>
            <person name="Lucas S."/>
            <person name="Han J."/>
            <person name="Lapidus A."/>
            <person name="Bruce D."/>
            <person name="Goodwin L."/>
            <person name="Pitluck S."/>
            <person name="Peters L."/>
            <person name="Kyrpides N."/>
            <person name="Mavromatis K."/>
            <person name="Ivanova N."/>
            <person name="Mikhailova N."/>
            <person name="Lu M."/>
            <person name="Detter J.C."/>
            <person name="Tapia R."/>
            <person name="Han C."/>
            <person name="Land M."/>
            <person name="Hauser L."/>
            <person name="Markowitz V."/>
            <person name="Cheng J.-F."/>
            <person name="Hugenholtz P."/>
            <person name="Woyke T."/>
            <person name="Wu D."/>
            <person name="Spring S."/>
            <person name="Schuler E."/>
            <person name="Brambilla E."/>
            <person name="Klenk H.-P."/>
            <person name="Eisen J.A."/>
        </authorList>
    </citation>
    <scope>NUCLEOTIDE SEQUENCE [LARGE SCALE GENOMIC DNA]</scope>
    <source>
        <strain evidence="6 7">DSM 4140</strain>
    </source>
</reference>
<keyword evidence="2" id="KW-0472">Membrane</keyword>
<proteinExistence type="predicted"/>
<dbReference type="CDD" id="cd07177">
    <property type="entry name" value="terB_like"/>
    <property type="match status" value="1"/>
</dbReference>
<evidence type="ECO:0000259" key="3">
    <source>
        <dbReference type="Pfam" id="PF05099"/>
    </source>
</evidence>
<dbReference type="Gene3D" id="1.10.3680.10">
    <property type="entry name" value="TerB-like"/>
    <property type="match status" value="1"/>
</dbReference>
<evidence type="ECO:0000313" key="7">
    <source>
        <dbReference type="Proteomes" id="UP000005095"/>
    </source>
</evidence>
<dbReference type="InterPro" id="IPR029024">
    <property type="entry name" value="TerB-like"/>
</dbReference>
<feature type="domain" description="TerB N-terminal" evidence="4">
    <location>
        <begin position="104"/>
        <end position="279"/>
    </location>
</feature>
<dbReference type="InterPro" id="IPR028932">
    <property type="entry name" value="TerB-C"/>
</dbReference>
<dbReference type="AlphaFoldDB" id="J0S9G0"/>
<evidence type="ECO:0000313" key="6">
    <source>
        <dbReference type="EMBL" id="EJG07254.1"/>
    </source>
</evidence>
<keyword evidence="7" id="KW-1185">Reference proteome</keyword>
<evidence type="ECO:0000259" key="4">
    <source>
        <dbReference type="Pfam" id="PF13208"/>
    </source>
</evidence>
<dbReference type="Pfam" id="PF13208">
    <property type="entry name" value="TerB_N"/>
    <property type="match status" value="1"/>
</dbReference>
<feature type="compositionally biased region" description="Basic and acidic residues" evidence="1">
    <location>
        <begin position="39"/>
        <end position="53"/>
    </location>
</feature>
<dbReference type="SUPFAM" id="SSF158682">
    <property type="entry name" value="TerB-like"/>
    <property type="match status" value="1"/>
</dbReference>
<keyword evidence="2" id="KW-0812">Transmembrane</keyword>
<dbReference type="Proteomes" id="UP000005095">
    <property type="component" value="Chromosome"/>
</dbReference>
<evidence type="ECO:0000256" key="2">
    <source>
        <dbReference type="SAM" id="Phobius"/>
    </source>
</evidence>
<dbReference type="InterPro" id="IPR007791">
    <property type="entry name" value="DjlA_N"/>
</dbReference>
<accession>J0S9G0</accession>
<evidence type="ECO:0000259" key="5">
    <source>
        <dbReference type="Pfam" id="PF15615"/>
    </source>
</evidence>
<dbReference type="Pfam" id="PF05099">
    <property type="entry name" value="TerB"/>
    <property type="match status" value="1"/>
</dbReference>
<keyword evidence="2" id="KW-1133">Transmembrane helix</keyword>
<name>J0S9G0_9EURY</name>
<dbReference type="HOGENOM" id="CLU_013355_0_0_2"/>
<feature type="domain" description="Co-chaperone DjlA N-terminal" evidence="3">
    <location>
        <begin position="510"/>
        <end position="613"/>
    </location>
</feature>
<evidence type="ECO:0000256" key="1">
    <source>
        <dbReference type="SAM" id="MobiDB-lite"/>
    </source>
</evidence>
<dbReference type="Pfam" id="PF15615">
    <property type="entry name" value="TerB_C"/>
    <property type="match status" value="1"/>
</dbReference>
<dbReference type="EMBL" id="CM001555">
    <property type="protein sequence ID" value="EJG07254.1"/>
    <property type="molecule type" value="Genomic_DNA"/>
</dbReference>
<gene>
    <name evidence="6" type="ORF">Metli_1298</name>
</gene>
<feature type="compositionally biased region" description="Polar residues" evidence="1">
    <location>
        <begin position="54"/>
        <end position="76"/>
    </location>
</feature>
<dbReference type="STRING" id="28892.Metli_1298"/>
<protein>
    <submittedName>
        <fullName evidence="6">Uncharacterized protein</fullName>
    </submittedName>
</protein>
<feature type="region of interest" description="Disordered" evidence="1">
    <location>
        <begin position="31"/>
        <end position="82"/>
    </location>
</feature>
<feature type="transmembrane region" description="Helical" evidence="2">
    <location>
        <begin position="6"/>
        <end position="26"/>
    </location>
</feature>